<evidence type="ECO:0000256" key="2">
    <source>
        <dbReference type="ARBA" id="ARBA00022737"/>
    </source>
</evidence>
<keyword evidence="5" id="KW-0418">Kinase</keyword>
<dbReference type="EMBL" id="MVGT01000437">
    <property type="protein sequence ID" value="OVA18339.1"/>
    <property type="molecule type" value="Genomic_DNA"/>
</dbReference>
<dbReference type="OMA" id="CMKEMAR"/>
<dbReference type="InterPro" id="IPR002219">
    <property type="entry name" value="PKC_DAG/PE"/>
</dbReference>
<dbReference type="InterPro" id="IPR046349">
    <property type="entry name" value="C1-like_sf"/>
</dbReference>
<dbReference type="InParanoid" id="A0A200R6J6"/>
<gene>
    <name evidence="5" type="ORF">BVC80_1835g777</name>
</gene>
<dbReference type="OrthoDB" id="1841377at2759"/>
<dbReference type="AlphaFoldDB" id="A0A200R6J6"/>
<keyword evidence="2" id="KW-0677">Repeat</keyword>
<evidence type="ECO:0000256" key="1">
    <source>
        <dbReference type="ARBA" id="ARBA00022723"/>
    </source>
</evidence>
<dbReference type="SUPFAM" id="SSF57889">
    <property type="entry name" value="Cysteine-rich domain"/>
    <property type="match status" value="2"/>
</dbReference>
<dbReference type="PROSITE" id="PS50081">
    <property type="entry name" value="ZF_DAG_PE_2"/>
    <property type="match status" value="1"/>
</dbReference>
<organism evidence="5 6">
    <name type="scientific">Macleaya cordata</name>
    <name type="common">Five-seeded plume-poppy</name>
    <name type="synonym">Bocconia cordata</name>
    <dbReference type="NCBI Taxonomy" id="56857"/>
    <lineage>
        <taxon>Eukaryota</taxon>
        <taxon>Viridiplantae</taxon>
        <taxon>Streptophyta</taxon>
        <taxon>Embryophyta</taxon>
        <taxon>Tracheophyta</taxon>
        <taxon>Spermatophyta</taxon>
        <taxon>Magnoliopsida</taxon>
        <taxon>Ranunculales</taxon>
        <taxon>Papaveraceae</taxon>
        <taxon>Papaveroideae</taxon>
        <taxon>Macleaya</taxon>
    </lineage>
</organism>
<dbReference type="GO" id="GO:0016301">
    <property type="term" value="F:kinase activity"/>
    <property type="evidence" value="ECO:0007669"/>
    <property type="project" value="UniProtKB-KW"/>
</dbReference>
<keyword evidence="3" id="KW-0862">Zinc</keyword>
<dbReference type="GO" id="GO:0046872">
    <property type="term" value="F:metal ion binding"/>
    <property type="evidence" value="ECO:0007669"/>
    <property type="project" value="UniProtKB-KW"/>
</dbReference>
<keyword evidence="5" id="KW-0808">Transferase</keyword>
<evidence type="ECO:0000256" key="3">
    <source>
        <dbReference type="ARBA" id="ARBA00022833"/>
    </source>
</evidence>
<feature type="domain" description="Phorbol-ester/DAG-type" evidence="4">
    <location>
        <begin position="12"/>
        <end position="66"/>
    </location>
</feature>
<evidence type="ECO:0000313" key="6">
    <source>
        <dbReference type="Proteomes" id="UP000195402"/>
    </source>
</evidence>
<dbReference type="PANTHER" id="PTHR46477:SF5">
    <property type="entry name" value="PHORBOL-ESTER_DAG-TYPE DOMAIN-CONTAINING PROTEIN"/>
    <property type="match status" value="1"/>
</dbReference>
<evidence type="ECO:0000313" key="5">
    <source>
        <dbReference type="EMBL" id="OVA18339.1"/>
    </source>
</evidence>
<dbReference type="InterPro" id="IPR004146">
    <property type="entry name" value="DC1"/>
</dbReference>
<name>A0A200R6J6_MACCD</name>
<reference evidence="5 6" key="1">
    <citation type="journal article" date="2017" name="Mol. Plant">
        <title>The Genome of Medicinal Plant Macleaya cordata Provides New Insights into Benzylisoquinoline Alkaloids Metabolism.</title>
        <authorList>
            <person name="Liu X."/>
            <person name="Liu Y."/>
            <person name="Huang P."/>
            <person name="Ma Y."/>
            <person name="Qing Z."/>
            <person name="Tang Q."/>
            <person name="Cao H."/>
            <person name="Cheng P."/>
            <person name="Zheng Y."/>
            <person name="Yuan Z."/>
            <person name="Zhou Y."/>
            <person name="Liu J."/>
            <person name="Tang Z."/>
            <person name="Zhuo Y."/>
            <person name="Zhang Y."/>
            <person name="Yu L."/>
            <person name="Huang J."/>
            <person name="Yang P."/>
            <person name="Peng Q."/>
            <person name="Zhang J."/>
            <person name="Jiang W."/>
            <person name="Zhang Z."/>
            <person name="Lin K."/>
            <person name="Ro D.K."/>
            <person name="Chen X."/>
            <person name="Xiong X."/>
            <person name="Shang Y."/>
            <person name="Huang S."/>
            <person name="Zeng J."/>
        </authorList>
    </citation>
    <scope>NUCLEOTIDE SEQUENCE [LARGE SCALE GENOMIC DNA]</scope>
    <source>
        <strain evidence="6">cv. BLH2017</strain>
        <tissue evidence="5">Root</tissue>
    </source>
</reference>
<dbReference type="STRING" id="56857.A0A200R6J6"/>
<accession>A0A200R6J6</accession>
<keyword evidence="6" id="KW-1185">Reference proteome</keyword>
<keyword evidence="1" id="KW-0479">Metal-binding</keyword>
<comment type="caution">
    <text evidence="5">The sequence shown here is derived from an EMBL/GenBank/DDBJ whole genome shotgun (WGS) entry which is preliminary data.</text>
</comment>
<dbReference type="Gene3D" id="3.30.60.20">
    <property type="match status" value="1"/>
</dbReference>
<proteinExistence type="predicted"/>
<protein>
    <submittedName>
        <fullName evidence="5">Protein kinase C-like</fullName>
    </submittedName>
</protein>
<evidence type="ECO:0000259" key="4">
    <source>
        <dbReference type="PROSITE" id="PS50081"/>
    </source>
</evidence>
<dbReference type="Proteomes" id="UP000195402">
    <property type="component" value="Unassembled WGS sequence"/>
</dbReference>
<dbReference type="PANTHER" id="PTHR46477">
    <property type="entry name" value="CYSTEINE/HISTIDINE-RICH C1 DOMAIN FAMILY PROTEIN"/>
    <property type="match status" value="1"/>
</dbReference>
<sequence length="260" mass="29710">MRYIEQEHHSHPHKLELVYHRIPYRCDGCKEIGFGLSYTCEPCNFDLHKDCILATSSTSHPFYPKCNFNFLDHAPGIRSRYCDACGKDVKGFVYHCTKTGRDLHPCCSNLPYEIEGEGVKLTLHEKLSSKCSWCGKRRLWKGVTGWSYVSTCDTFHFHVSCVKEMLVKKWENGHFRKGAAGGTRVEQFDDDENTSLALERNVIQNMQLATVNQADNRIQDGVRKYWRIVKMVVKVIVSTIIGDPTAAVAWLIESIVSSSR</sequence>
<dbReference type="Pfam" id="PF03107">
    <property type="entry name" value="C1_2"/>
    <property type="match status" value="1"/>
</dbReference>